<comment type="caution">
    <text evidence="1">The sequence shown here is derived from an EMBL/GenBank/DDBJ whole genome shotgun (WGS) entry which is preliminary data.</text>
</comment>
<dbReference type="Proteomes" id="UP000031307">
    <property type="component" value="Unassembled WGS sequence"/>
</dbReference>
<dbReference type="AlphaFoldDB" id="A0A0C1EHS6"/>
<gene>
    <name evidence="1" type="ORF">DB43_AS00490</name>
</gene>
<organism evidence="1 2">
    <name type="scientific">Parachlamydia acanthamoebae</name>
    <dbReference type="NCBI Taxonomy" id="83552"/>
    <lineage>
        <taxon>Bacteria</taxon>
        <taxon>Pseudomonadati</taxon>
        <taxon>Chlamydiota</taxon>
        <taxon>Chlamydiia</taxon>
        <taxon>Parachlamydiales</taxon>
        <taxon>Parachlamydiaceae</taxon>
        <taxon>Parachlamydia</taxon>
    </lineage>
</organism>
<sequence>MAVGIYNSTSTFQNEYIKSTCRKSTGQRVTFSNIYLRVEALKMAIVHAAGAPFSSAFIVSHFAKNFFNLMENVYSDPGIKNNEPLSGPFDRYCNNIFRHAQPLFDDFLAFVTFPAFRTLLIVREVAAAVIHPAIIYG</sequence>
<protein>
    <submittedName>
        <fullName evidence="1">Uncharacterized protein</fullName>
    </submittedName>
</protein>
<accession>A0A0C1EHS6</accession>
<evidence type="ECO:0000313" key="1">
    <source>
        <dbReference type="EMBL" id="KIA76179.1"/>
    </source>
</evidence>
<dbReference type="EMBL" id="JSAM01000129">
    <property type="protein sequence ID" value="KIA76179.1"/>
    <property type="molecule type" value="Genomic_DNA"/>
</dbReference>
<reference evidence="1 2" key="1">
    <citation type="journal article" date="2014" name="Mol. Biol. Evol.">
        <title>Massive expansion of Ubiquitination-related gene families within the Chlamydiae.</title>
        <authorList>
            <person name="Domman D."/>
            <person name="Collingro A."/>
            <person name="Lagkouvardos I."/>
            <person name="Gehre L."/>
            <person name="Weinmaier T."/>
            <person name="Rattei T."/>
            <person name="Subtil A."/>
            <person name="Horn M."/>
        </authorList>
    </citation>
    <scope>NUCLEOTIDE SEQUENCE [LARGE SCALE GENOMIC DNA]</scope>
    <source>
        <strain evidence="1 2">OEW1</strain>
    </source>
</reference>
<evidence type="ECO:0000313" key="2">
    <source>
        <dbReference type="Proteomes" id="UP000031307"/>
    </source>
</evidence>
<dbReference type="PATRIC" id="fig|83552.4.peg.2754"/>
<name>A0A0C1EHS6_9BACT</name>
<proteinExistence type="predicted"/>
<dbReference type="RefSeq" id="WP_006342360.1">
    <property type="nucleotide sequence ID" value="NZ_BAWW01000066.1"/>
</dbReference>